<sequence>METRNRLSTVAICLFLVLSALWVYHPIRHHAPTNCDDFYLTQNTFIMEQSGWNLKTLVYGATQAPTGVWMPITGLLVVFEHFLFGTDFGLYRMGNLLLHMANGILLFFALRRMTGALWKSGLVAALFVLHPLNVEPVAWLVGIRVVLCAFFGLAAIYWYASAVRRPATWKYVVSLFSVSLSITSVAMYVTLPFVLLLIDYWPLERKPLFITRPDTGGSGFNWSGAGRLLWEKMPFFVLILGMSAIVLAAHDLPFVHHHPLAHRILNVPLAYVQYLAKFFFPTGLSVFYPLPVEFPVWKVAGAVFLLLAVTVGALRAAKTHRFFIVGWLWFAGMMVPLSGIAQIGTQAMADHYMYLPMIGLLIAVVWGADAVMGNWKHKAAASWTATVVVLALFTGLSARQVGVWKNSFTLLNHALAVTKNNYEAHNHLGQAFAEAGDNQNAIGHFIQALAIRPDHAKSHHNLANVYVRTGNLEKAEHHYQQALVADPENAATFNSLGLVQAAQGRLHKAIASYQKALALAPDFAHAHHNLARAMAVSDRLEEAEVHYQRALAINPDMAGTRLQLAEILTLKNRPAEAARHYEILTGQAPASADLNYLAGRAFYESGQTAKARPYLEQALAINPQMKAAQDLLLRMDQTLPADH</sequence>
<feature type="transmembrane region" description="Helical" evidence="4">
    <location>
        <begin position="351"/>
        <end position="368"/>
    </location>
</feature>
<evidence type="ECO:0000256" key="1">
    <source>
        <dbReference type="ARBA" id="ARBA00022737"/>
    </source>
</evidence>
<keyword evidence="4" id="KW-0472">Membrane</keyword>
<evidence type="ECO:0000256" key="3">
    <source>
        <dbReference type="PROSITE-ProRule" id="PRU00339"/>
    </source>
</evidence>
<keyword evidence="6" id="KW-1185">Reference proteome</keyword>
<dbReference type="Proteomes" id="UP000008561">
    <property type="component" value="Chromosome"/>
</dbReference>
<evidence type="ECO:0000256" key="4">
    <source>
        <dbReference type="SAM" id="Phobius"/>
    </source>
</evidence>
<dbReference type="InterPro" id="IPR019734">
    <property type="entry name" value="TPR_rpt"/>
</dbReference>
<feature type="transmembrane region" description="Helical" evidence="4">
    <location>
        <begin position="296"/>
        <end position="317"/>
    </location>
</feature>
<feature type="transmembrane region" description="Helical" evidence="4">
    <location>
        <begin position="7"/>
        <end position="24"/>
    </location>
</feature>
<evidence type="ECO:0000313" key="5">
    <source>
        <dbReference type="EMBL" id="ABW68275.1"/>
    </source>
</evidence>
<feature type="transmembrane region" description="Helical" evidence="4">
    <location>
        <begin position="267"/>
        <end position="290"/>
    </location>
</feature>
<dbReference type="Pfam" id="PF13414">
    <property type="entry name" value="TPR_11"/>
    <property type="match status" value="1"/>
</dbReference>
<dbReference type="KEGG" id="dol:Dole_2471"/>
<dbReference type="PANTHER" id="PTHR44227">
    <property type="match status" value="1"/>
</dbReference>
<evidence type="ECO:0000313" key="6">
    <source>
        <dbReference type="Proteomes" id="UP000008561"/>
    </source>
</evidence>
<keyword evidence="2 3" id="KW-0802">TPR repeat</keyword>
<evidence type="ECO:0000256" key="2">
    <source>
        <dbReference type="ARBA" id="ARBA00022803"/>
    </source>
</evidence>
<dbReference type="SMART" id="SM00028">
    <property type="entry name" value="TPR"/>
    <property type="match status" value="6"/>
</dbReference>
<accession>A8ZW41</accession>
<feature type="repeat" description="TPR" evidence="3">
    <location>
        <begin position="422"/>
        <end position="455"/>
    </location>
</feature>
<dbReference type="SUPFAM" id="SSF48452">
    <property type="entry name" value="TPR-like"/>
    <property type="match status" value="1"/>
</dbReference>
<dbReference type="STRING" id="96561.Dole_2471"/>
<organism evidence="5 6">
    <name type="scientific">Desulfosudis oleivorans (strain DSM 6200 / JCM 39069 / Hxd3)</name>
    <name type="common">Desulfococcus oleovorans</name>
    <dbReference type="NCBI Taxonomy" id="96561"/>
    <lineage>
        <taxon>Bacteria</taxon>
        <taxon>Pseudomonadati</taxon>
        <taxon>Thermodesulfobacteriota</taxon>
        <taxon>Desulfobacteria</taxon>
        <taxon>Desulfobacterales</taxon>
        <taxon>Desulfosudaceae</taxon>
        <taxon>Desulfosudis</taxon>
    </lineage>
</organism>
<dbReference type="HOGENOM" id="CLU_011615_5_0_7"/>
<dbReference type="Pfam" id="PF13432">
    <property type="entry name" value="TPR_16"/>
    <property type="match status" value="1"/>
</dbReference>
<dbReference type="PROSITE" id="PS50005">
    <property type="entry name" value="TPR"/>
    <property type="match status" value="5"/>
</dbReference>
<dbReference type="GO" id="GO:0000030">
    <property type="term" value="F:mannosyltransferase activity"/>
    <property type="evidence" value="ECO:0007669"/>
    <property type="project" value="TreeGrafter"/>
</dbReference>
<dbReference type="InterPro" id="IPR011990">
    <property type="entry name" value="TPR-like_helical_dom_sf"/>
</dbReference>
<protein>
    <submittedName>
        <fullName evidence="5">Tetratricopeptide TPR_2 repeat protein</fullName>
    </submittedName>
</protein>
<dbReference type="Pfam" id="PF13424">
    <property type="entry name" value="TPR_12"/>
    <property type="match status" value="1"/>
</dbReference>
<feature type="repeat" description="TPR" evidence="3">
    <location>
        <begin position="524"/>
        <end position="557"/>
    </location>
</feature>
<dbReference type="GO" id="GO:0030968">
    <property type="term" value="P:endoplasmic reticulum unfolded protein response"/>
    <property type="evidence" value="ECO:0007669"/>
    <property type="project" value="TreeGrafter"/>
</dbReference>
<dbReference type="PROSITE" id="PS50293">
    <property type="entry name" value="TPR_REGION"/>
    <property type="match status" value="2"/>
</dbReference>
<feature type="repeat" description="TPR" evidence="3">
    <location>
        <begin position="456"/>
        <end position="489"/>
    </location>
</feature>
<dbReference type="RefSeq" id="WP_012175887.1">
    <property type="nucleotide sequence ID" value="NC_009943.1"/>
</dbReference>
<feature type="repeat" description="TPR" evidence="3">
    <location>
        <begin position="490"/>
        <end position="523"/>
    </location>
</feature>
<dbReference type="eggNOG" id="COG0457">
    <property type="taxonomic scope" value="Bacteria"/>
</dbReference>
<feature type="transmembrane region" description="Helical" evidence="4">
    <location>
        <begin position="89"/>
        <end position="109"/>
    </location>
</feature>
<keyword evidence="4" id="KW-0812">Transmembrane</keyword>
<name>A8ZW41_DESOH</name>
<dbReference type="Gene3D" id="1.25.40.10">
    <property type="entry name" value="Tetratricopeptide repeat domain"/>
    <property type="match status" value="2"/>
</dbReference>
<proteinExistence type="predicted"/>
<dbReference type="EMBL" id="CP000859">
    <property type="protein sequence ID" value="ABW68275.1"/>
    <property type="molecule type" value="Genomic_DNA"/>
</dbReference>
<feature type="transmembrane region" description="Helical" evidence="4">
    <location>
        <begin position="380"/>
        <end position="398"/>
    </location>
</feature>
<feature type="transmembrane region" description="Helical" evidence="4">
    <location>
        <begin position="235"/>
        <end position="255"/>
    </location>
</feature>
<dbReference type="AlphaFoldDB" id="A8ZW41"/>
<feature type="repeat" description="TPR" evidence="3">
    <location>
        <begin position="592"/>
        <end position="625"/>
    </location>
</feature>
<feature type="transmembrane region" description="Helical" evidence="4">
    <location>
        <begin position="138"/>
        <end position="160"/>
    </location>
</feature>
<keyword evidence="4" id="KW-1133">Transmembrane helix</keyword>
<dbReference type="GO" id="GO:0035269">
    <property type="term" value="P:protein O-linked glycosylation via mannose"/>
    <property type="evidence" value="ECO:0007669"/>
    <property type="project" value="TreeGrafter"/>
</dbReference>
<keyword evidence="1" id="KW-0677">Repeat</keyword>
<dbReference type="InterPro" id="IPR052346">
    <property type="entry name" value="O-mannosyl-transferase_TMTC"/>
</dbReference>
<feature type="transmembrane region" description="Helical" evidence="4">
    <location>
        <begin position="324"/>
        <end position="345"/>
    </location>
</feature>
<reference evidence="5 6" key="1">
    <citation type="submission" date="2007-10" db="EMBL/GenBank/DDBJ databases">
        <title>Complete sequence of Desulfococcus oleovorans Hxd3.</title>
        <authorList>
            <consortium name="US DOE Joint Genome Institute"/>
            <person name="Copeland A."/>
            <person name="Lucas S."/>
            <person name="Lapidus A."/>
            <person name="Barry K."/>
            <person name="Glavina del Rio T."/>
            <person name="Dalin E."/>
            <person name="Tice H."/>
            <person name="Pitluck S."/>
            <person name="Kiss H."/>
            <person name="Brettin T."/>
            <person name="Bruce D."/>
            <person name="Detter J.C."/>
            <person name="Han C."/>
            <person name="Schmutz J."/>
            <person name="Larimer F."/>
            <person name="Land M."/>
            <person name="Hauser L."/>
            <person name="Kyrpides N."/>
            <person name="Kim E."/>
            <person name="Wawrik B."/>
            <person name="Richardson P."/>
        </authorList>
    </citation>
    <scope>NUCLEOTIDE SEQUENCE [LARGE SCALE GENOMIC DNA]</scope>
    <source>
        <strain evidence="6">DSM 6200 / JCM 39069 / Hxd3</strain>
    </source>
</reference>
<gene>
    <name evidence="5" type="ordered locus">Dole_2471</name>
</gene>
<dbReference type="PANTHER" id="PTHR44227:SF3">
    <property type="entry name" value="PROTEIN O-MANNOSYL-TRANSFERASE TMTC4"/>
    <property type="match status" value="1"/>
</dbReference>
<feature type="transmembrane region" description="Helical" evidence="4">
    <location>
        <begin position="172"/>
        <end position="198"/>
    </location>
</feature>